<dbReference type="NCBIfam" id="NF040713">
    <property type="entry name" value="ZapE"/>
    <property type="match status" value="1"/>
</dbReference>
<dbReference type="GO" id="GO:0005739">
    <property type="term" value="C:mitochondrion"/>
    <property type="evidence" value="ECO:0007669"/>
    <property type="project" value="TreeGrafter"/>
</dbReference>
<evidence type="ECO:0000313" key="4">
    <source>
        <dbReference type="EMBL" id="CAD7076703.1"/>
    </source>
</evidence>
<dbReference type="GO" id="GO:0016887">
    <property type="term" value="F:ATP hydrolysis activity"/>
    <property type="evidence" value="ECO:0007669"/>
    <property type="project" value="InterPro"/>
</dbReference>
<comment type="similarity">
    <text evidence="1">Belongs to the AFG1 ATPase family.</text>
</comment>
<dbReference type="InterPro" id="IPR005654">
    <property type="entry name" value="ATPase_AFG1-like"/>
</dbReference>
<dbReference type="SUPFAM" id="SSF52540">
    <property type="entry name" value="P-loop containing nucleoside triphosphate hydrolases"/>
    <property type="match status" value="1"/>
</dbReference>
<proteinExistence type="inferred from homology"/>
<evidence type="ECO:0000256" key="2">
    <source>
        <dbReference type="ARBA" id="ARBA00022741"/>
    </source>
</evidence>
<dbReference type="Pfam" id="PF03969">
    <property type="entry name" value="AFG1_ATPase"/>
    <property type="match status" value="1"/>
</dbReference>
<evidence type="ECO:0000313" key="5">
    <source>
        <dbReference type="Proteomes" id="UP000594454"/>
    </source>
</evidence>
<dbReference type="InParanoid" id="A0A7R8U9K4"/>
<dbReference type="FunFam" id="3.40.50.300:FF:003045">
    <property type="entry name" value="GD10885"/>
    <property type="match status" value="1"/>
</dbReference>
<protein>
    <recommendedName>
        <fullName evidence="6">AFG1-like ATPase</fullName>
    </recommendedName>
</protein>
<accession>A0A7R8U9K4</accession>
<keyword evidence="2" id="KW-0547">Nucleotide-binding</keyword>
<evidence type="ECO:0008006" key="6">
    <source>
        <dbReference type="Google" id="ProtNLM"/>
    </source>
</evidence>
<dbReference type="OMA" id="ARRFINM"/>
<dbReference type="AlphaFoldDB" id="A0A7R8U9K4"/>
<organism evidence="4 5">
    <name type="scientific">Hermetia illucens</name>
    <name type="common">Black soldier fly</name>
    <dbReference type="NCBI Taxonomy" id="343691"/>
    <lineage>
        <taxon>Eukaryota</taxon>
        <taxon>Metazoa</taxon>
        <taxon>Ecdysozoa</taxon>
        <taxon>Arthropoda</taxon>
        <taxon>Hexapoda</taxon>
        <taxon>Insecta</taxon>
        <taxon>Pterygota</taxon>
        <taxon>Neoptera</taxon>
        <taxon>Endopterygota</taxon>
        <taxon>Diptera</taxon>
        <taxon>Brachycera</taxon>
        <taxon>Stratiomyomorpha</taxon>
        <taxon>Stratiomyidae</taxon>
        <taxon>Hermetiinae</taxon>
        <taxon>Hermetia</taxon>
    </lineage>
</organism>
<dbReference type="OrthoDB" id="548867at2759"/>
<evidence type="ECO:0000256" key="3">
    <source>
        <dbReference type="ARBA" id="ARBA00022840"/>
    </source>
</evidence>
<dbReference type="InterPro" id="IPR027417">
    <property type="entry name" value="P-loop_NTPase"/>
</dbReference>
<gene>
    <name evidence="4" type="ORF">HERILL_LOCUS103</name>
</gene>
<reference evidence="4 5" key="1">
    <citation type="submission" date="2020-11" db="EMBL/GenBank/DDBJ databases">
        <authorList>
            <person name="Wallbank WR R."/>
            <person name="Pardo Diaz C."/>
            <person name="Kozak K."/>
            <person name="Martin S."/>
            <person name="Jiggins C."/>
            <person name="Moest M."/>
            <person name="Warren A I."/>
            <person name="Generalovic N T."/>
            <person name="Byers J.R.P. K."/>
            <person name="Montejo-Kovacevich G."/>
            <person name="Yen C E."/>
        </authorList>
    </citation>
    <scope>NUCLEOTIDE SEQUENCE [LARGE SCALE GENOMIC DNA]</scope>
</reference>
<name>A0A7R8U9K4_HERIL</name>
<dbReference type="Gene3D" id="3.40.50.300">
    <property type="entry name" value="P-loop containing nucleotide triphosphate hydrolases"/>
    <property type="match status" value="1"/>
</dbReference>
<dbReference type="PANTHER" id="PTHR12169:SF6">
    <property type="entry name" value="AFG1-LIKE ATPASE"/>
    <property type="match status" value="1"/>
</dbReference>
<dbReference type="GO" id="GO:0005524">
    <property type="term" value="F:ATP binding"/>
    <property type="evidence" value="ECO:0007669"/>
    <property type="project" value="UniProtKB-KW"/>
</dbReference>
<dbReference type="Proteomes" id="UP000594454">
    <property type="component" value="Chromosome 1"/>
</dbReference>
<dbReference type="FunCoup" id="A0A7R8U9K4">
    <property type="interactions" value="2194"/>
</dbReference>
<sequence>MRGIPGLKLVFVARENLLLRVAQRGFSQKTGKGPLAALHAKVESGELRPDDYQQKAMAKLEELYKKVLVYSPPQRAKGGLFGLFGARTKPVDSAPLGLYLWGSVGGGKTTLMDLFYDCCETVDKKQRVHFHSFMTNVHSKIHEFKEAMSANRTDSKPKPYDPTEPVADLIARESWLICFDEFQVTDIADAMILKRLFTHLFDHGVVVVATSNRHPDDLYKSGLQRSNFVPFIGLLKSKCEVMPLDSGIDYRKLAIKADSNAFFLKSQESDAQMDKIFKVLCSQETDHIRPRTITHFGRDLTFSRTCGQVLDSTFKELCDRPLGGSDYIQIAHFFHTVLIRDVPQFNIKLKSQARRFITLIDTLYDNRVRVVISSDVPVEQLFSKNDADADEITDEQRKLMDDLNIEHGSAESKSNIFTGEEELFAFDRTLSRLAEMQSKEYWEQWEKHR</sequence>
<evidence type="ECO:0000256" key="1">
    <source>
        <dbReference type="ARBA" id="ARBA00010322"/>
    </source>
</evidence>
<keyword evidence="3" id="KW-0067">ATP-binding</keyword>
<keyword evidence="5" id="KW-1185">Reference proteome</keyword>
<dbReference type="EMBL" id="LR899009">
    <property type="protein sequence ID" value="CAD7076703.1"/>
    <property type="molecule type" value="Genomic_DNA"/>
</dbReference>
<dbReference type="PANTHER" id="PTHR12169">
    <property type="entry name" value="ATPASE N2B"/>
    <property type="match status" value="1"/>
</dbReference>